<dbReference type="Proteomes" id="UP000260783">
    <property type="component" value="Unassembled WGS sequence"/>
</dbReference>
<keyword evidence="1" id="KW-0812">Transmembrane</keyword>
<dbReference type="RefSeq" id="WP_117527739.1">
    <property type="nucleotide sequence ID" value="NZ_JAQCXC010000017.1"/>
</dbReference>
<name>A0A3E2UEC8_9FIRM</name>
<evidence type="ECO:0000313" key="2">
    <source>
        <dbReference type="EMBL" id="RGB94571.1"/>
    </source>
</evidence>
<comment type="caution">
    <text evidence="2">The sequence shown here is derived from an EMBL/GenBank/DDBJ whole genome shotgun (WGS) entry which is preliminary data.</text>
</comment>
<organism evidence="2 3">
    <name type="scientific">Faecalibacterium prausnitzii</name>
    <dbReference type="NCBI Taxonomy" id="853"/>
    <lineage>
        <taxon>Bacteria</taxon>
        <taxon>Bacillati</taxon>
        <taxon>Bacillota</taxon>
        <taxon>Clostridia</taxon>
        <taxon>Eubacteriales</taxon>
        <taxon>Oscillospiraceae</taxon>
        <taxon>Faecalibacterium</taxon>
    </lineage>
</organism>
<gene>
    <name evidence="2" type="ORF">DWZ04_13100</name>
</gene>
<dbReference type="EMBL" id="QVEW01000017">
    <property type="protein sequence ID" value="RGB94571.1"/>
    <property type="molecule type" value="Genomic_DNA"/>
</dbReference>
<keyword evidence="1" id="KW-1133">Transmembrane helix</keyword>
<sequence>MFVKFITSKLLRVIVCAAAGLYGLYNAISCFVTLYKAGHQPYLMAGAVRFSGLLHDGRHARWHLPAFGGAGVALPQGNKKTAGKDRSPVNLQIFCNVFPLCALLG</sequence>
<proteinExistence type="predicted"/>
<protein>
    <submittedName>
        <fullName evidence="2">Uncharacterized protein</fullName>
    </submittedName>
</protein>
<feature type="transmembrane region" description="Helical" evidence="1">
    <location>
        <begin position="12"/>
        <end position="35"/>
    </location>
</feature>
<reference evidence="2 3" key="1">
    <citation type="submission" date="2018-08" db="EMBL/GenBank/DDBJ databases">
        <title>A genome reference for cultivated species of the human gut microbiota.</title>
        <authorList>
            <person name="Zou Y."/>
            <person name="Xue W."/>
            <person name="Luo G."/>
        </authorList>
    </citation>
    <scope>NUCLEOTIDE SEQUENCE [LARGE SCALE GENOMIC DNA]</scope>
    <source>
        <strain evidence="2 3">AF29-11BH</strain>
    </source>
</reference>
<dbReference type="AlphaFoldDB" id="A0A3E2UEC8"/>
<evidence type="ECO:0000313" key="3">
    <source>
        <dbReference type="Proteomes" id="UP000260783"/>
    </source>
</evidence>
<evidence type="ECO:0000256" key="1">
    <source>
        <dbReference type="SAM" id="Phobius"/>
    </source>
</evidence>
<keyword evidence="1" id="KW-0472">Membrane</keyword>
<accession>A0A3E2UEC8</accession>